<name>A0A8S5UR31_9CAUD</name>
<sequence>MAGIIDKIPNLNSQIRDILVENNINLEDGISYLICINYGLKPSFVPVDLERKILAVGILNKDLTSNTICWKVPLFGEQTTNFEWVSEWMDLFKKVNPGRRGTKTDVLRRMKKFFANFPDIRKDEVFSATYRYIQSVNDPQYIKKSHKFIFEQDGSSMLKDYVDEIRRLEDGNESELI</sequence>
<reference evidence="1" key="1">
    <citation type="journal article" date="2021" name="Proc. Natl. Acad. Sci. U.S.A.">
        <title>A Catalog of Tens of Thousands of Viruses from Human Metagenomes Reveals Hidden Associations with Chronic Diseases.</title>
        <authorList>
            <person name="Tisza M.J."/>
            <person name="Buck C.B."/>
        </authorList>
    </citation>
    <scope>NUCLEOTIDE SEQUENCE</scope>
    <source>
        <strain evidence="1">CtQyH19</strain>
    </source>
</reference>
<evidence type="ECO:0000313" key="1">
    <source>
        <dbReference type="EMBL" id="DAF96830.1"/>
    </source>
</evidence>
<dbReference type="EMBL" id="BK016121">
    <property type="protein sequence ID" value="DAF96830.1"/>
    <property type="molecule type" value="Genomic_DNA"/>
</dbReference>
<accession>A0A8S5UR31</accession>
<organism evidence="1">
    <name type="scientific">Podoviridae sp. ctQyH19</name>
    <dbReference type="NCBI Taxonomy" id="2825249"/>
    <lineage>
        <taxon>Viruses</taxon>
        <taxon>Duplodnaviria</taxon>
        <taxon>Heunggongvirae</taxon>
        <taxon>Uroviricota</taxon>
        <taxon>Caudoviricetes</taxon>
    </lineage>
</organism>
<proteinExistence type="predicted"/>
<protein>
    <submittedName>
        <fullName evidence="1">Uncharacterized protein</fullName>
    </submittedName>
</protein>